<comment type="similarity">
    <text evidence="1">Belongs to the DinB family.</text>
</comment>
<proteinExistence type="inferred from homology"/>
<evidence type="ECO:0000256" key="1">
    <source>
        <dbReference type="ARBA" id="ARBA00008635"/>
    </source>
</evidence>
<dbReference type="Gene3D" id="1.20.120.450">
    <property type="entry name" value="dinb family like domain"/>
    <property type="match status" value="1"/>
</dbReference>
<protein>
    <submittedName>
        <fullName evidence="3">DinB family protein</fullName>
    </submittedName>
</protein>
<dbReference type="Pfam" id="PF05163">
    <property type="entry name" value="DinB"/>
    <property type="match status" value="1"/>
</dbReference>
<sequence>MENQFLYKAWANIEILEKIGQISRDEHPEQWVMAVRLLNHTYVVDQIFIGHLRGEPHPFSSTNTKETPTIDELRENLSFSDSWLVQYVKSLDESSMNKEIEFTFTDGDSGSMSIREILNHLVIHGTYHRGNIGMLLTACGIDRPSDTFTRFLHQNEPLRRSKS</sequence>
<dbReference type="Proteomes" id="UP001236500">
    <property type="component" value="Chromosome"/>
</dbReference>
<evidence type="ECO:0000313" key="4">
    <source>
        <dbReference type="Proteomes" id="UP001236500"/>
    </source>
</evidence>
<name>A0ABY8NAU6_9GAMM</name>
<evidence type="ECO:0000256" key="2">
    <source>
        <dbReference type="ARBA" id="ARBA00022723"/>
    </source>
</evidence>
<dbReference type="SUPFAM" id="SSF109854">
    <property type="entry name" value="DinB/YfiT-like putative metalloenzymes"/>
    <property type="match status" value="1"/>
</dbReference>
<keyword evidence="4" id="KW-1185">Reference proteome</keyword>
<dbReference type="PANTHER" id="PTHR37302:SF1">
    <property type="entry name" value="PROTEIN DINB"/>
    <property type="match status" value="1"/>
</dbReference>
<accession>A0ABY8NAU6</accession>
<dbReference type="InterPro" id="IPR034660">
    <property type="entry name" value="DinB/YfiT-like"/>
</dbReference>
<gene>
    <name evidence="3" type="ORF">PVT68_14770</name>
</gene>
<dbReference type="PANTHER" id="PTHR37302">
    <property type="entry name" value="SLR1116 PROTEIN"/>
    <property type="match status" value="1"/>
</dbReference>
<dbReference type="EMBL" id="CP118605">
    <property type="protein sequence ID" value="WGL16026.1"/>
    <property type="molecule type" value="Genomic_DNA"/>
</dbReference>
<organism evidence="3 4">
    <name type="scientific">Microbulbifer bruguierae</name>
    <dbReference type="NCBI Taxonomy" id="3029061"/>
    <lineage>
        <taxon>Bacteria</taxon>
        <taxon>Pseudomonadati</taxon>
        <taxon>Pseudomonadota</taxon>
        <taxon>Gammaproteobacteria</taxon>
        <taxon>Cellvibrionales</taxon>
        <taxon>Microbulbiferaceae</taxon>
        <taxon>Microbulbifer</taxon>
    </lineage>
</organism>
<keyword evidence="2" id="KW-0479">Metal-binding</keyword>
<dbReference type="RefSeq" id="WP_280319313.1">
    <property type="nucleotide sequence ID" value="NZ_CP118605.1"/>
</dbReference>
<evidence type="ECO:0000313" key="3">
    <source>
        <dbReference type="EMBL" id="WGL16026.1"/>
    </source>
</evidence>
<reference evidence="3 4" key="1">
    <citation type="submission" date="2023-02" db="EMBL/GenBank/DDBJ databases">
        <title>Description and genomic characterization of Microbulbifer bruguierae sp. nov., isolated from the sediment of mangrove plant Bruguiera sexangula.</title>
        <authorList>
            <person name="Long M."/>
        </authorList>
    </citation>
    <scope>NUCLEOTIDE SEQUENCE [LARGE SCALE GENOMIC DNA]</scope>
    <source>
        <strain evidence="3 4">H12</strain>
    </source>
</reference>
<dbReference type="InterPro" id="IPR007837">
    <property type="entry name" value="DinB"/>
</dbReference>